<gene>
    <name evidence="6" type="ORF">AUQ44_21215</name>
</gene>
<evidence type="ECO:0000256" key="4">
    <source>
        <dbReference type="SAM" id="Phobius"/>
    </source>
</evidence>
<dbReference type="PANTHER" id="PTHR32089">
    <property type="entry name" value="METHYL-ACCEPTING CHEMOTAXIS PROTEIN MCPB"/>
    <property type="match status" value="1"/>
</dbReference>
<keyword evidence="2 3" id="KW-0807">Transducer</keyword>
<dbReference type="GO" id="GO:0016020">
    <property type="term" value="C:membrane"/>
    <property type="evidence" value="ECO:0007669"/>
    <property type="project" value="UniProtKB-SubCell"/>
</dbReference>
<dbReference type="SMART" id="SM00283">
    <property type="entry name" value="MA"/>
    <property type="match status" value="1"/>
</dbReference>
<dbReference type="Gene3D" id="1.10.287.950">
    <property type="entry name" value="Methyl-accepting chemotaxis protein"/>
    <property type="match status" value="1"/>
</dbReference>
<dbReference type="Gene3D" id="1.20.120.30">
    <property type="entry name" value="Aspartate receptor, ligand-binding domain"/>
    <property type="match status" value="1"/>
</dbReference>
<reference evidence="7" key="1">
    <citation type="submission" date="2015-12" db="EMBL/GenBank/DDBJ databases">
        <authorList>
            <person name="Tarr C.L."/>
            <person name="Gladney L.M."/>
        </authorList>
    </citation>
    <scope>NUCLEOTIDE SEQUENCE [LARGE SCALE GENOMIC DNA]</scope>
    <source>
        <strain evidence="7">2756-81</strain>
    </source>
</reference>
<evidence type="ECO:0000313" key="6">
    <source>
        <dbReference type="EMBL" id="KYN24213.1"/>
    </source>
</evidence>
<evidence type="ECO:0000313" key="7">
    <source>
        <dbReference type="Proteomes" id="UP000075349"/>
    </source>
</evidence>
<name>A0A151JF63_9VIBR</name>
<evidence type="ECO:0000256" key="1">
    <source>
        <dbReference type="ARBA" id="ARBA00004370"/>
    </source>
</evidence>
<proteinExistence type="predicted"/>
<dbReference type="EMBL" id="LOMK01000002">
    <property type="protein sequence ID" value="KYN24213.1"/>
    <property type="molecule type" value="Genomic_DNA"/>
</dbReference>
<keyword evidence="4" id="KW-0472">Membrane</keyword>
<feature type="domain" description="Methyl-accepting transducer" evidence="5">
    <location>
        <begin position="196"/>
        <end position="371"/>
    </location>
</feature>
<dbReference type="PROSITE" id="PS50111">
    <property type="entry name" value="CHEMOTAXIS_TRANSDUC_2"/>
    <property type="match status" value="1"/>
</dbReference>
<dbReference type="AlphaFoldDB" id="A0A151JF63"/>
<accession>A0A151JF63</accession>
<organism evidence="6 7">
    <name type="scientific">Vibrio cidicii</name>
    <dbReference type="NCBI Taxonomy" id="1763883"/>
    <lineage>
        <taxon>Bacteria</taxon>
        <taxon>Pseudomonadati</taxon>
        <taxon>Pseudomonadota</taxon>
        <taxon>Gammaproteobacteria</taxon>
        <taxon>Vibrionales</taxon>
        <taxon>Vibrionaceae</taxon>
        <taxon>Vibrio</taxon>
    </lineage>
</organism>
<dbReference type="InterPro" id="IPR025991">
    <property type="entry name" value="Chemoreceptor_zinc-bind_dom"/>
</dbReference>
<dbReference type="PANTHER" id="PTHR32089:SF112">
    <property type="entry name" value="LYSOZYME-LIKE PROTEIN-RELATED"/>
    <property type="match status" value="1"/>
</dbReference>
<feature type="transmembrane region" description="Helical" evidence="4">
    <location>
        <begin position="44"/>
        <end position="63"/>
    </location>
</feature>
<comment type="subcellular location">
    <subcellularLocation>
        <location evidence="1">Membrane</location>
    </subcellularLocation>
</comment>
<keyword evidence="4" id="KW-0812">Transmembrane</keyword>
<dbReference type="GO" id="GO:0006935">
    <property type="term" value="P:chemotaxis"/>
    <property type="evidence" value="ECO:0007669"/>
    <property type="project" value="UniProtKB-ARBA"/>
</dbReference>
<dbReference type="Pfam" id="PF13682">
    <property type="entry name" value="CZB"/>
    <property type="match status" value="1"/>
</dbReference>
<evidence type="ECO:0000256" key="3">
    <source>
        <dbReference type="PROSITE-ProRule" id="PRU00284"/>
    </source>
</evidence>
<dbReference type="Pfam" id="PF00015">
    <property type="entry name" value="MCPsignal"/>
    <property type="match status" value="1"/>
</dbReference>
<dbReference type="Proteomes" id="UP000075349">
    <property type="component" value="Unassembled WGS sequence"/>
</dbReference>
<dbReference type="GO" id="GO:0007165">
    <property type="term" value="P:signal transduction"/>
    <property type="evidence" value="ECO:0007669"/>
    <property type="project" value="UniProtKB-KW"/>
</dbReference>
<sequence length="493" mass="55747">MRTSNVSKKFLLLRHKFILICGFFVVLTALLSTANLYLYGMNTLNIVIPVVTLLFALYAHYDYQRPLRVLERMRETLSEAKKGNIHVRITNTRGLGEIGHVAWELNDLLDIVETNFKELSNTFENTAKHQFHRDGLHDGLPGEFAVTMKNINKAVRSMHDSYIYSRQNRLRSELHRTNTSNLLLKLKNNQQEMVTLSEKMDDVISIATENRDGAEQSRGLVKDLSCELESMNTRMKQMGERAQKLGKDSVRISETVSMITDIAEQTNLLALNAAIEAARAGEVGRGFAVVADEVRLLADRTRTSTSEISGIISSLTTQISDMVRQTLEVEKYTQTVSDAVDNFSVNFERVANSSQETISLVSQTKDVSFASLVKLDHIIYMQNGYIGLEQNGQGNEAHAVEVGHHDCRLGKWYYEGQGLTSFSHLPSYRRTEPYHRDVHNYVQKAMSLVTQDWMHDDEVLNALVGAIDKAEAASHNVVKGISDMVDEKHRERH</sequence>
<dbReference type="SUPFAM" id="SSF58104">
    <property type="entry name" value="Methyl-accepting chemotaxis protein (MCP) signaling domain"/>
    <property type="match status" value="1"/>
</dbReference>
<feature type="transmembrane region" description="Helical" evidence="4">
    <location>
        <begin position="17"/>
        <end position="38"/>
    </location>
</feature>
<evidence type="ECO:0000259" key="5">
    <source>
        <dbReference type="PROSITE" id="PS50111"/>
    </source>
</evidence>
<evidence type="ECO:0000256" key="2">
    <source>
        <dbReference type="ARBA" id="ARBA00023224"/>
    </source>
</evidence>
<comment type="caution">
    <text evidence="6">The sequence shown here is derived from an EMBL/GenBank/DDBJ whole genome shotgun (WGS) entry which is preliminary data.</text>
</comment>
<dbReference type="InterPro" id="IPR004089">
    <property type="entry name" value="MCPsignal_dom"/>
</dbReference>
<keyword evidence="4" id="KW-1133">Transmembrane helix</keyword>
<protein>
    <submittedName>
        <fullName evidence="6">Chemotaxis protein</fullName>
    </submittedName>
</protein>